<comment type="caution">
    <text evidence="1">The sequence shown here is derived from an EMBL/GenBank/DDBJ whole genome shotgun (WGS) entry which is preliminary data.</text>
</comment>
<keyword evidence="2" id="KW-1185">Reference proteome</keyword>
<protein>
    <submittedName>
        <fullName evidence="1">Uncharacterized protein</fullName>
    </submittedName>
</protein>
<evidence type="ECO:0000313" key="1">
    <source>
        <dbReference type="EMBL" id="KAK2963558.1"/>
    </source>
</evidence>
<name>A0ABQ9YIG7_9EUKA</name>
<dbReference type="EMBL" id="JARBJD010000006">
    <property type="protein sequence ID" value="KAK2963558.1"/>
    <property type="molecule type" value="Genomic_DNA"/>
</dbReference>
<gene>
    <name evidence="1" type="ORF">BLNAU_1601</name>
</gene>
<proteinExistence type="predicted"/>
<dbReference type="Proteomes" id="UP001281761">
    <property type="component" value="Unassembled WGS sequence"/>
</dbReference>
<organism evidence="1 2">
    <name type="scientific">Blattamonas nauphoetae</name>
    <dbReference type="NCBI Taxonomy" id="2049346"/>
    <lineage>
        <taxon>Eukaryota</taxon>
        <taxon>Metamonada</taxon>
        <taxon>Preaxostyla</taxon>
        <taxon>Oxymonadida</taxon>
        <taxon>Blattamonas</taxon>
    </lineage>
</organism>
<accession>A0ABQ9YIG7</accession>
<reference evidence="1 2" key="1">
    <citation type="journal article" date="2022" name="bioRxiv">
        <title>Genomics of Preaxostyla Flagellates Illuminates Evolutionary Transitions and the Path Towards Mitochondrial Loss.</title>
        <authorList>
            <person name="Novak L.V.F."/>
            <person name="Treitli S.C."/>
            <person name="Pyrih J."/>
            <person name="Halakuc P."/>
            <person name="Pipaliya S.V."/>
            <person name="Vacek V."/>
            <person name="Brzon O."/>
            <person name="Soukal P."/>
            <person name="Eme L."/>
            <person name="Dacks J.B."/>
            <person name="Karnkowska A."/>
            <person name="Elias M."/>
            <person name="Hampl V."/>
        </authorList>
    </citation>
    <scope>NUCLEOTIDE SEQUENCE [LARGE SCALE GENOMIC DNA]</scope>
    <source>
        <strain evidence="1">NAU3</strain>
        <tissue evidence="1">Gut</tissue>
    </source>
</reference>
<evidence type="ECO:0000313" key="2">
    <source>
        <dbReference type="Proteomes" id="UP001281761"/>
    </source>
</evidence>
<sequence length="259" mass="29706">MNPDHHPLFLIFHPIQFHVLLLTFHCFNYIVASLHHYTLSSFSPSEQHPPIHLDGKCQCNSEDRKIVAESDAILQLLSLPLISQVPLSWDWVYSKLLRIMAVLVQLNTPYNDKIKHYQPNIEVTLMALVSQVPHTQNSQMRYDLYIVLGHTLRRSAVHPELRSISQNCSFAAILCTKACLEEDDYVRCGVVLPFISKGDESSDCEPFLHNLFSWPFTVLEAEGYFEEIEQHSIIDTEGTDAMWLQTMNRKILGVRGMNG</sequence>